<dbReference type="EMBL" id="CM007906">
    <property type="protein sequence ID" value="OTF86782.1"/>
    <property type="molecule type" value="Genomic_DNA"/>
</dbReference>
<protein>
    <submittedName>
        <fullName evidence="2">Uncharacterized protein</fullName>
    </submittedName>
</protein>
<dbReference type="AlphaFoldDB" id="A0A251RR01"/>
<sequence length="78" mass="8948">MMHVLGFYGVFHSFSLCFVLLLSQRRRNLNSCSFVGASITKNLQFLKFGTRARMLQSHPPPKAVKFNLSKKFHWLGSS</sequence>
<dbReference type="InParanoid" id="A0A251RR01"/>
<accession>A0A251RR01</accession>
<organism evidence="2 3">
    <name type="scientific">Helianthus annuus</name>
    <name type="common">Common sunflower</name>
    <dbReference type="NCBI Taxonomy" id="4232"/>
    <lineage>
        <taxon>Eukaryota</taxon>
        <taxon>Viridiplantae</taxon>
        <taxon>Streptophyta</taxon>
        <taxon>Embryophyta</taxon>
        <taxon>Tracheophyta</taxon>
        <taxon>Spermatophyta</taxon>
        <taxon>Magnoliopsida</taxon>
        <taxon>eudicotyledons</taxon>
        <taxon>Gunneridae</taxon>
        <taxon>Pentapetalae</taxon>
        <taxon>asterids</taxon>
        <taxon>campanulids</taxon>
        <taxon>Asterales</taxon>
        <taxon>Asteraceae</taxon>
        <taxon>Asteroideae</taxon>
        <taxon>Heliantheae alliance</taxon>
        <taxon>Heliantheae</taxon>
        <taxon>Helianthus</taxon>
    </lineage>
</organism>
<evidence type="ECO:0000313" key="2">
    <source>
        <dbReference type="EMBL" id="OTF86782.1"/>
    </source>
</evidence>
<dbReference type="Proteomes" id="UP000215914">
    <property type="component" value="Chromosome 17"/>
</dbReference>
<keyword evidence="3" id="KW-1185">Reference proteome</keyword>
<keyword evidence="1" id="KW-0472">Membrane</keyword>
<name>A0A251RR01_HELAN</name>
<keyword evidence="1" id="KW-1133">Transmembrane helix</keyword>
<keyword evidence="1" id="KW-0812">Transmembrane</keyword>
<proteinExistence type="predicted"/>
<reference evidence="3" key="1">
    <citation type="journal article" date="2017" name="Nature">
        <title>The sunflower genome provides insights into oil metabolism, flowering and Asterid evolution.</title>
        <authorList>
            <person name="Badouin H."/>
            <person name="Gouzy J."/>
            <person name="Grassa C.J."/>
            <person name="Murat F."/>
            <person name="Staton S.E."/>
            <person name="Cottret L."/>
            <person name="Lelandais-Briere C."/>
            <person name="Owens G.L."/>
            <person name="Carrere S."/>
            <person name="Mayjonade B."/>
            <person name="Legrand L."/>
            <person name="Gill N."/>
            <person name="Kane N.C."/>
            <person name="Bowers J.E."/>
            <person name="Hubner S."/>
            <person name="Bellec A."/>
            <person name="Berard A."/>
            <person name="Berges H."/>
            <person name="Blanchet N."/>
            <person name="Boniface M.C."/>
            <person name="Brunel D."/>
            <person name="Catrice O."/>
            <person name="Chaidir N."/>
            <person name="Claudel C."/>
            <person name="Donnadieu C."/>
            <person name="Faraut T."/>
            <person name="Fievet G."/>
            <person name="Helmstetter N."/>
            <person name="King M."/>
            <person name="Knapp S.J."/>
            <person name="Lai Z."/>
            <person name="Le Paslier M.C."/>
            <person name="Lippi Y."/>
            <person name="Lorenzon L."/>
            <person name="Mandel J.R."/>
            <person name="Marage G."/>
            <person name="Marchand G."/>
            <person name="Marquand E."/>
            <person name="Bret-Mestries E."/>
            <person name="Morien E."/>
            <person name="Nambeesan S."/>
            <person name="Nguyen T."/>
            <person name="Pegot-Espagnet P."/>
            <person name="Pouilly N."/>
            <person name="Raftis F."/>
            <person name="Sallet E."/>
            <person name="Schiex T."/>
            <person name="Thomas J."/>
            <person name="Vandecasteele C."/>
            <person name="Vares D."/>
            <person name="Vear F."/>
            <person name="Vautrin S."/>
            <person name="Crespi M."/>
            <person name="Mangin B."/>
            <person name="Burke J.M."/>
            <person name="Salse J."/>
            <person name="Munos S."/>
            <person name="Vincourt P."/>
            <person name="Rieseberg L.H."/>
            <person name="Langlade N.B."/>
        </authorList>
    </citation>
    <scope>NUCLEOTIDE SEQUENCE [LARGE SCALE GENOMIC DNA]</scope>
    <source>
        <strain evidence="3">cv. SF193</strain>
    </source>
</reference>
<evidence type="ECO:0000313" key="3">
    <source>
        <dbReference type="Proteomes" id="UP000215914"/>
    </source>
</evidence>
<feature type="transmembrane region" description="Helical" evidence="1">
    <location>
        <begin position="6"/>
        <end position="23"/>
    </location>
</feature>
<gene>
    <name evidence="2" type="ORF">HannXRQ_Chr17g0554531</name>
</gene>
<evidence type="ECO:0000256" key="1">
    <source>
        <dbReference type="SAM" id="Phobius"/>
    </source>
</evidence>